<dbReference type="OrthoDB" id="9781189at2"/>
<dbReference type="SUPFAM" id="SSF56281">
    <property type="entry name" value="Metallo-hydrolase/oxidoreductase"/>
    <property type="match status" value="1"/>
</dbReference>
<name>A0A415GQQ5_9BACT</name>
<evidence type="ECO:0000259" key="1">
    <source>
        <dbReference type="SMART" id="SM00849"/>
    </source>
</evidence>
<dbReference type="Gene3D" id="3.60.15.10">
    <property type="entry name" value="Ribonuclease Z/Hydroxyacylglutathione hydrolase-like"/>
    <property type="match status" value="1"/>
</dbReference>
<dbReference type="GO" id="GO:0016787">
    <property type="term" value="F:hydrolase activity"/>
    <property type="evidence" value="ECO:0007669"/>
    <property type="project" value="UniProtKB-KW"/>
</dbReference>
<protein>
    <submittedName>
        <fullName evidence="2">MBL fold metallo-hydrolase</fullName>
    </submittedName>
</protein>
<evidence type="ECO:0000313" key="2">
    <source>
        <dbReference type="EMBL" id="RHK52510.1"/>
    </source>
</evidence>
<feature type="domain" description="Metallo-beta-lactamase" evidence="1">
    <location>
        <begin position="12"/>
        <end position="196"/>
    </location>
</feature>
<comment type="caution">
    <text evidence="2">The sequence shown here is derived from an EMBL/GenBank/DDBJ whole genome shotgun (WGS) entry which is preliminary data.</text>
</comment>
<dbReference type="GeneID" id="78337108"/>
<dbReference type="EMBL" id="QRNO01000005">
    <property type="protein sequence ID" value="RHK52510.1"/>
    <property type="molecule type" value="Genomic_DNA"/>
</dbReference>
<dbReference type="Pfam" id="PF12706">
    <property type="entry name" value="Lactamase_B_2"/>
    <property type="match status" value="1"/>
</dbReference>
<keyword evidence="2" id="KW-0378">Hydrolase</keyword>
<sequence length="264" mass="29511">MFKFISFGSGSCGNCYYIYTEHDGLLIDVGVGTRSLKKHFGDYGLHMPGGFSSILVTHDHADHIKSVGSLSKKLNLPVYATRLVHSGMDNNYCMKLKLAQANRHYVVKGEAFEASGFHITPFGVPHDSSDNVGYSIEYEGVVFTLLTDVGHITEEMKAIIRNTDYLVIEANYDLQMLQNGPYPRHLQERIQCGTGHLSNAQCGAALVENYTERLKHIWLCHLSEENNHPELARKSIEQALSDAGIKVKLDVLRRKQPTGVFELV</sequence>
<dbReference type="Proteomes" id="UP000286598">
    <property type="component" value="Unassembled WGS sequence"/>
</dbReference>
<evidence type="ECO:0000313" key="3">
    <source>
        <dbReference type="Proteomes" id="UP000286598"/>
    </source>
</evidence>
<dbReference type="InterPro" id="IPR001279">
    <property type="entry name" value="Metallo-B-lactamas"/>
</dbReference>
<dbReference type="AlphaFoldDB" id="A0A415GQQ5"/>
<proteinExistence type="predicted"/>
<dbReference type="PANTHER" id="PTHR47619">
    <property type="entry name" value="METALLO-HYDROLASE YYCJ-RELATED"/>
    <property type="match status" value="1"/>
</dbReference>
<organism evidence="2 3">
    <name type="scientific">Leyella stercorea</name>
    <dbReference type="NCBI Taxonomy" id="363265"/>
    <lineage>
        <taxon>Bacteria</taxon>
        <taxon>Pseudomonadati</taxon>
        <taxon>Bacteroidota</taxon>
        <taxon>Bacteroidia</taxon>
        <taxon>Bacteroidales</taxon>
        <taxon>Prevotellaceae</taxon>
        <taxon>Leyella</taxon>
    </lineage>
</organism>
<dbReference type="SMART" id="SM00849">
    <property type="entry name" value="Lactamase_B"/>
    <property type="match status" value="1"/>
</dbReference>
<reference evidence="2 3" key="1">
    <citation type="submission" date="2018-08" db="EMBL/GenBank/DDBJ databases">
        <title>A genome reference for cultivated species of the human gut microbiota.</title>
        <authorList>
            <person name="Zou Y."/>
            <person name="Xue W."/>
            <person name="Luo G."/>
        </authorList>
    </citation>
    <scope>NUCLEOTIDE SEQUENCE [LARGE SCALE GENOMIC DNA]</scope>
    <source>
        <strain evidence="2 3">AF42-9</strain>
    </source>
</reference>
<dbReference type="InterPro" id="IPR036866">
    <property type="entry name" value="RibonucZ/Hydroxyglut_hydro"/>
</dbReference>
<gene>
    <name evidence="2" type="ORF">DW060_02080</name>
</gene>
<dbReference type="RefSeq" id="WP_007899591.1">
    <property type="nucleotide sequence ID" value="NZ_CAJLAM010000017.1"/>
</dbReference>
<keyword evidence="3" id="KW-1185">Reference proteome</keyword>
<accession>A0A415GQQ5</accession>
<dbReference type="PANTHER" id="PTHR47619:SF1">
    <property type="entry name" value="EXODEOXYRIBONUCLEASE WALJ"/>
    <property type="match status" value="1"/>
</dbReference>
<dbReference type="InterPro" id="IPR052533">
    <property type="entry name" value="WalJ/YycJ-like"/>
</dbReference>